<evidence type="ECO:0000313" key="1">
    <source>
        <dbReference type="EMBL" id="CVK91069.1"/>
    </source>
</evidence>
<dbReference type="Proteomes" id="UP000184255">
    <property type="component" value="Unassembled WGS sequence"/>
</dbReference>
<evidence type="ECO:0000313" key="2">
    <source>
        <dbReference type="Proteomes" id="UP000184255"/>
    </source>
</evidence>
<reference evidence="2" key="1">
    <citation type="journal article" date="2016" name="Genome Biol. Evol.">
        <title>Comparative 'omics' of the Fusarium fujikuroi species complex highlights differences in genetic potential and metabolite synthesis.</title>
        <authorList>
            <person name="Niehaus E.-M."/>
            <person name="Muensterkoetter M."/>
            <person name="Proctor R.H."/>
            <person name="Brown D.W."/>
            <person name="Sharon A."/>
            <person name="Idan Y."/>
            <person name="Oren-Young L."/>
            <person name="Sieber C.M."/>
            <person name="Novak O."/>
            <person name="Pencik A."/>
            <person name="Tarkowska D."/>
            <person name="Hromadova K."/>
            <person name="Freeman S."/>
            <person name="Maymon M."/>
            <person name="Elazar M."/>
            <person name="Youssef S.A."/>
            <person name="El-Shabrawy E.S.M."/>
            <person name="Shalaby A.B.A."/>
            <person name="Houterman P."/>
            <person name="Brock N.L."/>
            <person name="Burkhardt I."/>
            <person name="Tsavkelova E.A."/>
            <person name="Dickschat J.S."/>
            <person name="Galuszka P."/>
            <person name="Gueldener U."/>
            <person name="Tudzynski B."/>
        </authorList>
    </citation>
    <scope>NUCLEOTIDE SEQUENCE [LARGE SCALE GENOMIC DNA]</scope>
    <source>
        <strain evidence="2">MRC7560</strain>
    </source>
</reference>
<organism evidence="1 2">
    <name type="scientific">Fusarium mangiferae</name>
    <name type="common">Mango malformation disease fungus</name>
    <dbReference type="NCBI Taxonomy" id="192010"/>
    <lineage>
        <taxon>Eukaryota</taxon>
        <taxon>Fungi</taxon>
        <taxon>Dikarya</taxon>
        <taxon>Ascomycota</taxon>
        <taxon>Pezizomycotina</taxon>
        <taxon>Sordariomycetes</taxon>
        <taxon>Hypocreomycetidae</taxon>
        <taxon>Hypocreales</taxon>
        <taxon>Nectriaceae</taxon>
        <taxon>Fusarium</taxon>
        <taxon>Fusarium fujikuroi species complex</taxon>
    </lineage>
</organism>
<name>A0A1L7SZI5_FUSMA</name>
<gene>
    <name evidence="1" type="ORF">FMAN_09215</name>
</gene>
<dbReference type="AlphaFoldDB" id="A0A1L7SZI5"/>
<dbReference type="EMBL" id="FCQH01000004">
    <property type="protein sequence ID" value="CVK91069.1"/>
    <property type="molecule type" value="Genomic_DNA"/>
</dbReference>
<sequence length="69" mass="7762">MVCITKCHADTVPFLRSFLFQLSLVYGGGGAVQNLSIYLWPDRIQWLPLAVALLVIGKVSSEHLEYKVR</sequence>
<accession>A0A1L7SZI5</accession>
<protein>
    <submittedName>
        <fullName evidence="1">Uncharacterized protein</fullName>
    </submittedName>
</protein>
<comment type="caution">
    <text evidence="1">The sequence shown here is derived from an EMBL/GenBank/DDBJ whole genome shotgun (WGS) entry which is preliminary data.</text>
</comment>
<keyword evidence="2" id="KW-1185">Reference proteome</keyword>
<proteinExistence type="predicted"/>
<dbReference type="VEuPathDB" id="FungiDB:FMAN_09215"/>
<dbReference type="RefSeq" id="XP_041680735.1">
    <property type="nucleotide sequence ID" value="XM_041830031.1"/>
</dbReference>
<dbReference type="GeneID" id="65088474"/>